<dbReference type="InterPro" id="IPR005025">
    <property type="entry name" value="FMN_Rdtase-like_dom"/>
</dbReference>
<sequence>MPETPHVVAICGSLRDESVTRTALETALDAAEAEGGEAELLDLREYDLPAYDPDTDDEAEDAALMTRKVREADAVLLGTPMYHGSYSSVLKTAIDYCGFDEFEHKTVGLLAVSGGSFPITALEHLRSVCRALDAWVLPHQAAVPRSHSAVRDGTFTDEDVAERVRELGREVVHYANIEPSPPTMESEENVGAVE</sequence>
<dbReference type="GO" id="GO:0016491">
    <property type="term" value="F:oxidoreductase activity"/>
    <property type="evidence" value="ECO:0007669"/>
    <property type="project" value="InterPro"/>
</dbReference>
<dbReference type="GeneID" id="72183715"/>
<dbReference type="Gene3D" id="3.40.50.360">
    <property type="match status" value="1"/>
</dbReference>
<dbReference type="EMBL" id="CP096659">
    <property type="protein sequence ID" value="UPV74645.1"/>
    <property type="molecule type" value="Genomic_DNA"/>
</dbReference>
<name>A0A8U0HU96_9EURY</name>
<feature type="domain" description="NADPH-dependent FMN reductase-like" evidence="3">
    <location>
        <begin position="6"/>
        <end position="146"/>
    </location>
</feature>
<dbReference type="GO" id="GO:0010181">
    <property type="term" value="F:FMN binding"/>
    <property type="evidence" value="ECO:0007669"/>
    <property type="project" value="TreeGrafter"/>
</dbReference>
<proteinExistence type="inferred from homology"/>
<dbReference type="AlphaFoldDB" id="A0A8U0HU96"/>
<evidence type="ECO:0000313" key="5">
    <source>
        <dbReference type="Proteomes" id="UP000830729"/>
    </source>
</evidence>
<dbReference type="KEGG" id="halx:M0R89_00910"/>
<evidence type="ECO:0000313" key="4">
    <source>
        <dbReference type="EMBL" id="UPV74645.1"/>
    </source>
</evidence>
<comment type="cofactor">
    <cofactor evidence="1">
        <name>[4Fe-4S] cluster</name>
        <dbReference type="ChEBI" id="CHEBI:49883"/>
    </cofactor>
</comment>
<dbReference type="RefSeq" id="WP_248650690.1">
    <property type="nucleotide sequence ID" value="NZ_CP096659.1"/>
</dbReference>
<accession>A0A8U0HU96</accession>
<dbReference type="InterPro" id="IPR050712">
    <property type="entry name" value="NAD(P)H-dep_reductase"/>
</dbReference>
<keyword evidence="5" id="KW-1185">Reference proteome</keyword>
<evidence type="ECO:0000256" key="2">
    <source>
        <dbReference type="ARBA" id="ARBA00038292"/>
    </source>
</evidence>
<dbReference type="InterPro" id="IPR029039">
    <property type="entry name" value="Flavoprotein-like_sf"/>
</dbReference>
<dbReference type="SUPFAM" id="SSF52218">
    <property type="entry name" value="Flavoproteins"/>
    <property type="match status" value="1"/>
</dbReference>
<evidence type="ECO:0000256" key="1">
    <source>
        <dbReference type="ARBA" id="ARBA00001966"/>
    </source>
</evidence>
<organism evidence="4 5">
    <name type="scientific">Halorussus limi</name>
    <dbReference type="NCBI Taxonomy" id="2938695"/>
    <lineage>
        <taxon>Archaea</taxon>
        <taxon>Methanobacteriati</taxon>
        <taxon>Methanobacteriota</taxon>
        <taxon>Stenosarchaea group</taxon>
        <taxon>Halobacteria</taxon>
        <taxon>Halobacteriales</taxon>
        <taxon>Haladaptataceae</taxon>
        <taxon>Halorussus</taxon>
    </lineage>
</organism>
<comment type="similarity">
    <text evidence="2">Belongs to the SsuE family. Isf subfamily.</text>
</comment>
<dbReference type="GO" id="GO:0005829">
    <property type="term" value="C:cytosol"/>
    <property type="evidence" value="ECO:0007669"/>
    <property type="project" value="TreeGrafter"/>
</dbReference>
<reference evidence="4 5" key="1">
    <citation type="submission" date="2022-04" db="EMBL/GenBank/DDBJ databases">
        <title>Diverse halophilic archaea isolated from saline environments.</title>
        <authorList>
            <person name="Cui H.-L."/>
        </authorList>
    </citation>
    <scope>NUCLEOTIDE SEQUENCE [LARGE SCALE GENOMIC DNA]</scope>
    <source>
        <strain evidence="4 5">XZYJT49</strain>
    </source>
</reference>
<dbReference type="PANTHER" id="PTHR30543">
    <property type="entry name" value="CHROMATE REDUCTASE"/>
    <property type="match status" value="1"/>
</dbReference>
<dbReference type="Proteomes" id="UP000830729">
    <property type="component" value="Chromosome"/>
</dbReference>
<protein>
    <submittedName>
        <fullName evidence="4">NAD(P)H-dependent oxidoreductase</fullName>
    </submittedName>
</protein>
<gene>
    <name evidence="4" type="ORF">M0R89_00910</name>
</gene>
<dbReference type="Pfam" id="PF03358">
    <property type="entry name" value="FMN_red"/>
    <property type="match status" value="1"/>
</dbReference>
<evidence type="ECO:0000259" key="3">
    <source>
        <dbReference type="Pfam" id="PF03358"/>
    </source>
</evidence>
<dbReference type="PANTHER" id="PTHR30543:SF21">
    <property type="entry name" value="NAD(P)H-DEPENDENT FMN REDUCTASE LOT6"/>
    <property type="match status" value="1"/>
</dbReference>